<organism evidence="2 3">
    <name type="scientific">Seminavis robusta</name>
    <dbReference type="NCBI Taxonomy" id="568900"/>
    <lineage>
        <taxon>Eukaryota</taxon>
        <taxon>Sar</taxon>
        <taxon>Stramenopiles</taxon>
        <taxon>Ochrophyta</taxon>
        <taxon>Bacillariophyta</taxon>
        <taxon>Bacillariophyceae</taxon>
        <taxon>Bacillariophycidae</taxon>
        <taxon>Naviculales</taxon>
        <taxon>Naviculaceae</taxon>
        <taxon>Seminavis</taxon>
    </lineage>
</organism>
<feature type="region of interest" description="Disordered" evidence="1">
    <location>
        <begin position="1"/>
        <end position="38"/>
    </location>
</feature>
<protein>
    <submittedName>
        <fullName evidence="2">Uncharacterized protein</fullName>
    </submittedName>
</protein>
<gene>
    <name evidence="2" type="ORF">SEMRO_172_G075921.1</name>
</gene>
<comment type="caution">
    <text evidence="2">The sequence shown here is derived from an EMBL/GenBank/DDBJ whole genome shotgun (WGS) entry which is preliminary data.</text>
</comment>
<evidence type="ECO:0000313" key="3">
    <source>
        <dbReference type="Proteomes" id="UP001153069"/>
    </source>
</evidence>
<evidence type="ECO:0000256" key="1">
    <source>
        <dbReference type="SAM" id="MobiDB-lite"/>
    </source>
</evidence>
<keyword evidence="3" id="KW-1185">Reference proteome</keyword>
<sequence length="103" mass="11815">MAPPMKPRSPRHPIDTVNTSQREEIGGGFLPQDDRSNEDSDCCYYYGDNNKQWLLLYNNSKPSVVKTEADYNVVEQYPVGRRRKQFGVSLWIDASTPIKPHSI</sequence>
<proteinExistence type="predicted"/>
<name>A0A9N8H7A0_9STRA</name>
<evidence type="ECO:0000313" key="2">
    <source>
        <dbReference type="EMBL" id="CAB9503636.1"/>
    </source>
</evidence>
<reference evidence="2" key="1">
    <citation type="submission" date="2020-06" db="EMBL/GenBank/DDBJ databases">
        <authorList>
            <consortium name="Plant Systems Biology data submission"/>
        </authorList>
    </citation>
    <scope>NUCLEOTIDE SEQUENCE</scope>
    <source>
        <strain evidence="2">D6</strain>
    </source>
</reference>
<dbReference type="Proteomes" id="UP001153069">
    <property type="component" value="Unassembled WGS sequence"/>
</dbReference>
<accession>A0A9N8H7A0</accession>
<dbReference type="EMBL" id="CAICTM010000171">
    <property type="protein sequence ID" value="CAB9503636.1"/>
    <property type="molecule type" value="Genomic_DNA"/>
</dbReference>
<dbReference type="AlphaFoldDB" id="A0A9N8H7A0"/>